<evidence type="ECO:0000313" key="6">
    <source>
        <dbReference type="Proteomes" id="UP000272025"/>
    </source>
</evidence>
<dbReference type="InterPro" id="IPR002759">
    <property type="entry name" value="Pop5/Rpp14/Rnp2-like"/>
</dbReference>
<evidence type="ECO:0000256" key="4">
    <source>
        <dbReference type="ARBA" id="ARBA00023242"/>
    </source>
</evidence>
<comment type="similarity">
    <text evidence="2">Belongs to the eukaryotic/archaeal RNase P protein component 2 family.</text>
</comment>
<dbReference type="GO" id="GO:0030681">
    <property type="term" value="C:multimeric ribonuclease P complex"/>
    <property type="evidence" value="ECO:0007669"/>
    <property type="project" value="TreeGrafter"/>
</dbReference>
<dbReference type="InterPro" id="IPR038085">
    <property type="entry name" value="Rnp2-like_sf"/>
</dbReference>
<accession>A0A3N2PY63</accession>
<protein>
    <submittedName>
        <fullName evidence="5">Uncharacterized protein</fullName>
    </submittedName>
</protein>
<dbReference type="SUPFAM" id="SSF160350">
    <property type="entry name" value="Rnp2-like"/>
    <property type="match status" value="1"/>
</dbReference>
<keyword evidence="4" id="KW-0539">Nucleus</keyword>
<dbReference type="Gene3D" id="3.30.70.3250">
    <property type="entry name" value="Ribonuclease P, Pop5 subunit"/>
    <property type="match status" value="1"/>
</dbReference>
<dbReference type="OrthoDB" id="24745at2759"/>
<dbReference type="GeneID" id="39575887"/>
<dbReference type="GO" id="GO:0001682">
    <property type="term" value="P:tRNA 5'-leader removal"/>
    <property type="evidence" value="ECO:0007669"/>
    <property type="project" value="InterPro"/>
</dbReference>
<evidence type="ECO:0000256" key="3">
    <source>
        <dbReference type="ARBA" id="ARBA00022694"/>
    </source>
</evidence>
<dbReference type="STRING" id="1314773.A0A3N2PY63"/>
<organism evidence="5 6">
    <name type="scientific">Sodiomyces alkalinus (strain CBS 110278 / VKM F-3762 / F11)</name>
    <name type="common">Alkaliphilic filamentous fungus</name>
    <dbReference type="NCBI Taxonomy" id="1314773"/>
    <lineage>
        <taxon>Eukaryota</taxon>
        <taxon>Fungi</taxon>
        <taxon>Dikarya</taxon>
        <taxon>Ascomycota</taxon>
        <taxon>Pezizomycotina</taxon>
        <taxon>Sordariomycetes</taxon>
        <taxon>Hypocreomycetidae</taxon>
        <taxon>Glomerellales</taxon>
        <taxon>Plectosphaerellaceae</taxon>
        <taxon>Sodiomyces</taxon>
    </lineage>
</organism>
<keyword evidence="6" id="KW-1185">Reference proteome</keyword>
<evidence type="ECO:0000256" key="2">
    <source>
        <dbReference type="ARBA" id="ARBA00010800"/>
    </source>
</evidence>
<dbReference type="GO" id="GO:0005730">
    <property type="term" value="C:nucleolus"/>
    <property type="evidence" value="ECO:0007669"/>
    <property type="project" value="TreeGrafter"/>
</dbReference>
<dbReference type="InterPro" id="IPR016819">
    <property type="entry name" value="RNase_P/MRP_POP5"/>
</dbReference>
<gene>
    <name evidence="5" type="ORF">SODALDRAFT_249571</name>
</gene>
<dbReference type="PIRSF" id="PIRSF023803">
    <property type="entry name" value="Ribonuclease_P_prd"/>
    <property type="match status" value="1"/>
</dbReference>
<feature type="non-terminal residue" evidence="5">
    <location>
        <position position="144"/>
    </location>
</feature>
<name>A0A3N2PY63_SODAK</name>
<dbReference type="Pfam" id="PF01900">
    <property type="entry name" value="RNase_P_Rpp14"/>
    <property type="match status" value="1"/>
</dbReference>
<evidence type="ECO:0000256" key="1">
    <source>
        <dbReference type="ARBA" id="ARBA00004123"/>
    </source>
</evidence>
<dbReference type="AlphaFoldDB" id="A0A3N2PY63"/>
<proteinExistence type="inferred from homology"/>
<comment type="subcellular location">
    <subcellularLocation>
        <location evidence="1">Nucleus</location>
    </subcellularLocation>
</comment>
<evidence type="ECO:0000313" key="5">
    <source>
        <dbReference type="EMBL" id="ROT39461.1"/>
    </source>
</evidence>
<dbReference type="PANTHER" id="PTHR15441:SF2">
    <property type="entry name" value="RIBONUCLEASE P_MRP PROTEIN SUBUNIT POP5"/>
    <property type="match status" value="1"/>
</dbReference>
<sequence>MVRIKERYLLVNILTPTHSGKQLSSDIPDVLIVHQPVPNSLTARSLLNGIRSQIISLFGDLGAGAIEGNAMVKYLSRATSTFILKVKRSHYRLVWAALTTMTHLTLSTGEQRSCAFQVARVSGTIRKAEQEAIRRARQLVLAAQ</sequence>
<dbReference type="PANTHER" id="PTHR15441">
    <property type="entry name" value="RIBONUCLEASE P PROTEIN SUBUNIT P14"/>
    <property type="match status" value="1"/>
</dbReference>
<dbReference type="GO" id="GO:0000172">
    <property type="term" value="C:ribonuclease MRP complex"/>
    <property type="evidence" value="ECO:0007669"/>
    <property type="project" value="TreeGrafter"/>
</dbReference>
<dbReference type="Proteomes" id="UP000272025">
    <property type="component" value="Unassembled WGS sequence"/>
</dbReference>
<keyword evidence="3" id="KW-0819">tRNA processing</keyword>
<reference evidence="5 6" key="1">
    <citation type="journal article" date="2018" name="Mol. Ecol.">
        <title>The obligate alkalophilic soda-lake fungus Sodiomyces alkalinus has shifted to a protein diet.</title>
        <authorList>
            <person name="Grum-Grzhimaylo A.A."/>
            <person name="Falkoski D.L."/>
            <person name="van den Heuvel J."/>
            <person name="Valero-Jimenez C.A."/>
            <person name="Min B."/>
            <person name="Choi I.G."/>
            <person name="Lipzen A."/>
            <person name="Daum C.G."/>
            <person name="Aanen D.K."/>
            <person name="Tsang A."/>
            <person name="Henrissat B."/>
            <person name="Bilanenko E.N."/>
            <person name="de Vries R.P."/>
            <person name="van Kan J.A.L."/>
            <person name="Grigoriev I.V."/>
            <person name="Debets A.J.M."/>
        </authorList>
    </citation>
    <scope>NUCLEOTIDE SEQUENCE [LARGE SCALE GENOMIC DNA]</scope>
    <source>
        <strain evidence="5 6">F11</strain>
    </source>
</reference>
<dbReference type="GO" id="GO:0033204">
    <property type="term" value="F:ribonuclease P RNA binding"/>
    <property type="evidence" value="ECO:0007669"/>
    <property type="project" value="InterPro"/>
</dbReference>
<dbReference type="RefSeq" id="XP_028467267.1">
    <property type="nucleotide sequence ID" value="XM_028607409.1"/>
</dbReference>
<dbReference type="EMBL" id="ML119054">
    <property type="protein sequence ID" value="ROT39461.1"/>
    <property type="molecule type" value="Genomic_DNA"/>
</dbReference>